<name>A0A419I3C2_9PSEU</name>
<reference evidence="3 4" key="1">
    <citation type="submission" date="2018-09" db="EMBL/GenBank/DDBJ databases">
        <title>YIM PH 21725 draft genome.</title>
        <authorList>
            <person name="Miao C."/>
        </authorList>
    </citation>
    <scope>NUCLEOTIDE SEQUENCE [LARGE SCALE GENOMIC DNA]</scope>
    <source>
        <strain evidence="4">YIM PH21725</strain>
    </source>
</reference>
<dbReference type="OrthoDB" id="2004788at2"/>
<dbReference type="RefSeq" id="WP_120024271.1">
    <property type="nucleotide sequence ID" value="NZ_QZFV01000086.1"/>
</dbReference>
<comment type="caution">
    <text evidence="3">The sequence shown here is derived from an EMBL/GenBank/DDBJ whole genome shotgun (WGS) entry which is preliminary data.</text>
</comment>
<protein>
    <recommendedName>
        <fullName evidence="5">Lipoprotein</fullName>
    </recommendedName>
</protein>
<feature type="region of interest" description="Disordered" evidence="1">
    <location>
        <begin position="33"/>
        <end position="62"/>
    </location>
</feature>
<feature type="signal peptide" evidence="2">
    <location>
        <begin position="1"/>
        <end position="24"/>
    </location>
</feature>
<evidence type="ECO:0000313" key="3">
    <source>
        <dbReference type="EMBL" id="RJQ84582.1"/>
    </source>
</evidence>
<evidence type="ECO:0000256" key="1">
    <source>
        <dbReference type="SAM" id="MobiDB-lite"/>
    </source>
</evidence>
<gene>
    <name evidence="3" type="ORF">D5S19_16695</name>
</gene>
<dbReference type="Proteomes" id="UP000285112">
    <property type="component" value="Unassembled WGS sequence"/>
</dbReference>
<evidence type="ECO:0000256" key="2">
    <source>
        <dbReference type="SAM" id="SignalP"/>
    </source>
</evidence>
<dbReference type="AlphaFoldDB" id="A0A419I3C2"/>
<evidence type="ECO:0008006" key="5">
    <source>
        <dbReference type="Google" id="ProtNLM"/>
    </source>
</evidence>
<feature type="chain" id="PRO_5038830881" description="Lipoprotein" evidence="2">
    <location>
        <begin position="25"/>
        <end position="220"/>
    </location>
</feature>
<keyword evidence="4" id="KW-1185">Reference proteome</keyword>
<evidence type="ECO:0000313" key="4">
    <source>
        <dbReference type="Proteomes" id="UP000285112"/>
    </source>
</evidence>
<accession>A0A419I3C2</accession>
<sequence length="220" mass="22871">MAHAGMRAAAVCAAVLITSSCAVSGTGIGAIVPEEPASVAPPPRPTEAKTETHQGKGNGTVTLDWPGEVPGYLTFDCPKCNANVIVNSDGTDFGLINAIGSYHGTVWFNVDRNGKPTRTLHISANAPWTVTVADHRSLPAVEAGKPHSGHGDAVLAIPAGVTEGTFTTKSDGHEAVWVQAYGTRELAVNQVGEYEGTFEVPGPTFVAVEAYKGDWTFTAS</sequence>
<organism evidence="3 4">
    <name type="scientific">Amycolatopsis panacis</name>
    <dbReference type="NCBI Taxonomy" id="2340917"/>
    <lineage>
        <taxon>Bacteria</taxon>
        <taxon>Bacillati</taxon>
        <taxon>Actinomycetota</taxon>
        <taxon>Actinomycetes</taxon>
        <taxon>Pseudonocardiales</taxon>
        <taxon>Pseudonocardiaceae</taxon>
        <taxon>Amycolatopsis</taxon>
    </lineage>
</organism>
<dbReference type="PROSITE" id="PS51257">
    <property type="entry name" value="PROKAR_LIPOPROTEIN"/>
    <property type="match status" value="1"/>
</dbReference>
<dbReference type="EMBL" id="QZFV01000086">
    <property type="protein sequence ID" value="RJQ84582.1"/>
    <property type="molecule type" value="Genomic_DNA"/>
</dbReference>
<keyword evidence="2" id="KW-0732">Signal</keyword>
<proteinExistence type="predicted"/>